<dbReference type="GO" id="GO:0009712">
    <property type="term" value="P:catechol-containing compound metabolic process"/>
    <property type="evidence" value="ECO:0007669"/>
    <property type="project" value="InterPro"/>
</dbReference>
<dbReference type="KEGG" id="slaa:EUU25_00720"/>
<keyword evidence="3" id="KW-0479">Metal-binding</keyword>
<proteinExistence type="inferred from homology"/>
<protein>
    <submittedName>
        <fullName evidence="9">Hydroxyquinol 1,2-dioxygenase</fullName>
    </submittedName>
</protein>
<evidence type="ECO:0000313" key="10">
    <source>
        <dbReference type="Proteomes" id="UP000428803"/>
    </source>
</evidence>
<sequence length="290" mass="31981">MSDFEEQKITPAVLESFGETPDPRLHALVESLTRHLHAFVRETQPTQEEWAQGIEFLTAVGQKCDNVRQEFILLSDVLGVSMLVDAVNRDIGSAETDTTVLGPFFVENSPIFAQGADISSDIKGDPLYADVLVRSVDGYPLKGAKVEVWQSDAEGFYDVQRPGIAEGFSLRGTFSSDEDGRVRFWSILPTAYPIPHDGPVGALLKATGRHPWRPAHLHFKLSAAGYQTIVTHLFVKGDPYLKSDAVFGVKDALVCNFPRHAAGNAPDGRKMETPWHTLGYEFALAPDRNM</sequence>
<keyword evidence="10" id="KW-1185">Reference proteome</keyword>
<evidence type="ECO:0000256" key="6">
    <source>
        <dbReference type="ARBA" id="ARBA00023004"/>
    </source>
</evidence>
<gene>
    <name evidence="9" type="ORF">EUU25_00720</name>
</gene>
<evidence type="ECO:0000313" key="9">
    <source>
        <dbReference type="EMBL" id="QGY79269.1"/>
    </source>
</evidence>
<keyword evidence="4 9" id="KW-0223">Dioxygenase</keyword>
<dbReference type="PANTHER" id="PTHR33711:SF7">
    <property type="entry name" value="INTRADIOL RING-CLEAVAGE DIOXYGENASES DOMAIN-CONTAINING PROTEIN-RELATED"/>
    <property type="match status" value="1"/>
</dbReference>
<organism evidence="9 10">
    <name type="scientific">Sphingorhabdus lacus</name>
    <dbReference type="NCBI Taxonomy" id="392610"/>
    <lineage>
        <taxon>Bacteria</taxon>
        <taxon>Pseudomonadati</taxon>
        <taxon>Pseudomonadota</taxon>
        <taxon>Alphaproteobacteria</taxon>
        <taxon>Sphingomonadales</taxon>
        <taxon>Sphingomonadaceae</taxon>
        <taxon>Sphingorhabdus</taxon>
    </lineage>
</organism>
<dbReference type="RefSeq" id="WP_158897568.1">
    <property type="nucleotide sequence ID" value="NZ_CP035733.1"/>
</dbReference>
<evidence type="ECO:0000256" key="1">
    <source>
        <dbReference type="ARBA" id="ARBA00001965"/>
    </source>
</evidence>
<dbReference type="GO" id="GO:0018576">
    <property type="term" value="F:catechol 1,2-dioxygenase activity"/>
    <property type="evidence" value="ECO:0007669"/>
    <property type="project" value="InterPro"/>
</dbReference>
<reference evidence="10" key="1">
    <citation type="submission" date="2019-01" db="EMBL/GenBank/DDBJ databases">
        <title>Sphingorhabdus lacus sp.nov., isolated from an oligotrophic freshwater lake.</title>
        <authorList>
            <person name="Park M."/>
        </authorList>
    </citation>
    <scope>NUCLEOTIDE SEQUENCE [LARGE SCALE GENOMIC DNA]</scope>
    <source>
        <strain evidence="10">IMCC1753</strain>
    </source>
</reference>
<feature type="domain" description="Catechol dioxygenase N-terminal" evidence="8">
    <location>
        <begin position="22"/>
        <end position="90"/>
    </location>
</feature>
<accession>A0A6I6L247</accession>
<comment type="cofactor">
    <cofactor evidence="1">
        <name>Fe(3+)</name>
        <dbReference type="ChEBI" id="CHEBI:29034"/>
    </cofactor>
</comment>
<dbReference type="Proteomes" id="UP000428803">
    <property type="component" value="Chromosome"/>
</dbReference>
<keyword evidence="6" id="KW-0408">Iron</keyword>
<dbReference type="InterPro" id="IPR007535">
    <property type="entry name" value="Catechol_dOase_N"/>
</dbReference>
<evidence type="ECO:0000259" key="7">
    <source>
        <dbReference type="Pfam" id="PF00775"/>
    </source>
</evidence>
<dbReference type="CDD" id="cd03461">
    <property type="entry name" value="1_2-HQD"/>
    <property type="match status" value="1"/>
</dbReference>
<keyword evidence="5" id="KW-0560">Oxidoreductase</keyword>
<dbReference type="Pfam" id="PF00775">
    <property type="entry name" value="Dioxygenase_C"/>
    <property type="match status" value="1"/>
</dbReference>
<dbReference type="Pfam" id="PF04444">
    <property type="entry name" value="Dioxygenase_N"/>
    <property type="match status" value="1"/>
</dbReference>
<evidence type="ECO:0000256" key="3">
    <source>
        <dbReference type="ARBA" id="ARBA00022723"/>
    </source>
</evidence>
<feature type="domain" description="Intradiol ring-cleavage dioxygenases" evidence="7">
    <location>
        <begin position="102"/>
        <end position="263"/>
    </location>
</feature>
<dbReference type="SUPFAM" id="SSF49482">
    <property type="entry name" value="Aromatic compound dioxygenase"/>
    <property type="match status" value="1"/>
</dbReference>
<evidence type="ECO:0000256" key="4">
    <source>
        <dbReference type="ARBA" id="ARBA00022964"/>
    </source>
</evidence>
<dbReference type="EMBL" id="CP035733">
    <property type="protein sequence ID" value="QGY79269.1"/>
    <property type="molecule type" value="Genomic_DNA"/>
</dbReference>
<dbReference type="InterPro" id="IPR039390">
    <property type="entry name" value="1_2-HQD/HQD"/>
</dbReference>
<dbReference type="GO" id="GO:0008199">
    <property type="term" value="F:ferric iron binding"/>
    <property type="evidence" value="ECO:0007669"/>
    <property type="project" value="InterPro"/>
</dbReference>
<evidence type="ECO:0000256" key="5">
    <source>
        <dbReference type="ARBA" id="ARBA00023002"/>
    </source>
</evidence>
<evidence type="ECO:0000259" key="8">
    <source>
        <dbReference type="Pfam" id="PF04444"/>
    </source>
</evidence>
<evidence type="ECO:0000256" key="2">
    <source>
        <dbReference type="ARBA" id="ARBA00007825"/>
    </source>
</evidence>
<dbReference type="InterPro" id="IPR015889">
    <property type="entry name" value="Intradiol_dOase_core"/>
</dbReference>
<dbReference type="InterPro" id="IPR000627">
    <property type="entry name" value="Intradiol_dOase_C"/>
</dbReference>
<comment type="similarity">
    <text evidence="2">Belongs to the intradiol ring-cleavage dioxygenase family.</text>
</comment>
<dbReference type="OrthoDB" id="9800887at2"/>
<dbReference type="InterPro" id="IPR050770">
    <property type="entry name" value="Intradiol_RC_Dioxygenase"/>
</dbReference>
<dbReference type="PANTHER" id="PTHR33711">
    <property type="entry name" value="DIOXYGENASE, PUTATIVE (AFU_ORTHOLOGUE AFUA_2G02910)-RELATED"/>
    <property type="match status" value="1"/>
</dbReference>
<dbReference type="Gene3D" id="2.60.130.10">
    <property type="entry name" value="Aromatic compound dioxygenase"/>
    <property type="match status" value="1"/>
</dbReference>
<name>A0A6I6L247_9SPHN</name>
<dbReference type="AlphaFoldDB" id="A0A6I6L247"/>